<evidence type="ECO:0000256" key="2">
    <source>
        <dbReference type="SAM" id="Phobius"/>
    </source>
</evidence>
<dbReference type="InterPro" id="IPR001623">
    <property type="entry name" value="DnaJ_domain"/>
</dbReference>
<dbReference type="InterPro" id="IPR036869">
    <property type="entry name" value="J_dom_sf"/>
</dbReference>
<dbReference type="PANTHER" id="PTHR44873">
    <property type="entry name" value="DNAJ HOMOLOG SUBFAMILY C MEMBER 30, MITOCHONDRIAL"/>
    <property type="match status" value="1"/>
</dbReference>
<protein>
    <recommendedName>
        <fullName evidence="3">J domain-containing protein</fullName>
    </recommendedName>
</protein>
<feature type="domain" description="J" evidence="3">
    <location>
        <begin position="230"/>
        <end position="295"/>
    </location>
</feature>
<name>A0A0P7U8Q1_SCLFO</name>
<proteinExistence type="predicted"/>
<comment type="caution">
    <text evidence="4">The sequence shown here is derived from an EMBL/GenBank/DDBJ whole genome shotgun (WGS) entry which is preliminary data.</text>
</comment>
<evidence type="ECO:0000313" key="4">
    <source>
        <dbReference type="EMBL" id="KPP66322.1"/>
    </source>
</evidence>
<dbReference type="SUPFAM" id="SSF46565">
    <property type="entry name" value="Chaperone J-domain"/>
    <property type="match status" value="1"/>
</dbReference>
<keyword evidence="2" id="KW-1133">Transmembrane helix</keyword>
<evidence type="ECO:0000256" key="1">
    <source>
        <dbReference type="SAM" id="MobiDB-lite"/>
    </source>
</evidence>
<evidence type="ECO:0000259" key="3">
    <source>
        <dbReference type="PROSITE" id="PS50076"/>
    </source>
</evidence>
<keyword evidence="2" id="KW-0812">Transmembrane</keyword>
<dbReference type="Proteomes" id="UP000034805">
    <property type="component" value="Unassembled WGS sequence"/>
</dbReference>
<dbReference type="EMBL" id="JARO02005722">
    <property type="protein sequence ID" value="KPP66322.1"/>
    <property type="molecule type" value="Genomic_DNA"/>
</dbReference>
<dbReference type="STRING" id="113540.ENSSFOP00015040932"/>
<feature type="region of interest" description="Disordered" evidence="1">
    <location>
        <begin position="68"/>
        <end position="98"/>
    </location>
</feature>
<sequence length="392" mass="42832">MAELRRNFSKAVYSLKGLHCQPCQSFHGAQGKRVCRASADAAPYRAVHGSGCHVLGASTAHRLKKDQRVQGSSGENRCRGEDAVSVTGGALGPSDRADRSEVDILTGARWHHVNLRGSGPGMSRSELLKKSVGSDRCTWLGTEGGQSRARVCGDGASRWGTWGPPTVRRDIFTAGDLPLKGLCTLLRPSAGNASLLGLRLEAVVVRLSRSHSWTGGKSGSSAPLYRSRTAYYDILQLSPCATQAQIKTAYYRQSFIYHPDRNGGSEEATRRFSEISEAYSVLSSIGLRRKYDRGILTQSDLQGAGNRSANEREESGPAAPGHGKKSRPATSGRRILFDFDAFYEGHYGEQLQQLHRKQEVLRRRRLLRVTELSFVVLLALAAGVFFSLRSVK</sequence>
<evidence type="ECO:0000313" key="5">
    <source>
        <dbReference type="Proteomes" id="UP000034805"/>
    </source>
</evidence>
<dbReference type="PANTHER" id="PTHR44873:SF1">
    <property type="entry name" value="DNAJ HOMOLOG SUBFAMILY C MEMBER 30, MITOCHONDRIAL"/>
    <property type="match status" value="1"/>
</dbReference>
<feature type="transmembrane region" description="Helical" evidence="2">
    <location>
        <begin position="366"/>
        <end position="388"/>
    </location>
</feature>
<dbReference type="InterPro" id="IPR053025">
    <property type="entry name" value="Mito_ATP_Synthase-Asso"/>
</dbReference>
<dbReference type="CDD" id="cd06257">
    <property type="entry name" value="DnaJ"/>
    <property type="match status" value="1"/>
</dbReference>
<dbReference type="Pfam" id="PF00226">
    <property type="entry name" value="DnaJ"/>
    <property type="match status" value="1"/>
</dbReference>
<feature type="region of interest" description="Disordered" evidence="1">
    <location>
        <begin position="301"/>
        <end position="329"/>
    </location>
</feature>
<dbReference type="PRINTS" id="PR00625">
    <property type="entry name" value="JDOMAIN"/>
</dbReference>
<dbReference type="SMART" id="SM00271">
    <property type="entry name" value="DnaJ"/>
    <property type="match status" value="1"/>
</dbReference>
<accession>A0A0P7U8Q1</accession>
<keyword evidence="2" id="KW-0472">Membrane</keyword>
<dbReference type="AlphaFoldDB" id="A0A0P7U8Q1"/>
<dbReference type="Gene3D" id="1.10.287.110">
    <property type="entry name" value="DnaJ domain"/>
    <property type="match status" value="1"/>
</dbReference>
<organism evidence="4 5">
    <name type="scientific">Scleropages formosus</name>
    <name type="common">Asian bonytongue</name>
    <name type="synonym">Osteoglossum formosum</name>
    <dbReference type="NCBI Taxonomy" id="113540"/>
    <lineage>
        <taxon>Eukaryota</taxon>
        <taxon>Metazoa</taxon>
        <taxon>Chordata</taxon>
        <taxon>Craniata</taxon>
        <taxon>Vertebrata</taxon>
        <taxon>Euteleostomi</taxon>
        <taxon>Actinopterygii</taxon>
        <taxon>Neopterygii</taxon>
        <taxon>Teleostei</taxon>
        <taxon>Osteoglossocephala</taxon>
        <taxon>Osteoglossomorpha</taxon>
        <taxon>Osteoglossiformes</taxon>
        <taxon>Osteoglossidae</taxon>
        <taxon>Scleropages</taxon>
    </lineage>
</organism>
<reference evidence="4 5" key="1">
    <citation type="submission" date="2015-08" db="EMBL/GenBank/DDBJ databases">
        <title>The genome of the Asian arowana (Scleropages formosus).</title>
        <authorList>
            <person name="Tan M.H."/>
            <person name="Gan H.M."/>
            <person name="Croft L.J."/>
            <person name="Austin C.M."/>
        </authorList>
    </citation>
    <scope>NUCLEOTIDE SEQUENCE [LARGE SCALE GENOMIC DNA]</scope>
    <source>
        <strain evidence="4">Aro1</strain>
    </source>
</reference>
<gene>
    <name evidence="4" type="ORF">Z043_115184</name>
</gene>
<dbReference type="PROSITE" id="PS50076">
    <property type="entry name" value="DNAJ_2"/>
    <property type="match status" value="1"/>
</dbReference>